<dbReference type="Proteomes" id="UP000031668">
    <property type="component" value="Unassembled WGS sequence"/>
</dbReference>
<evidence type="ECO:0000313" key="1">
    <source>
        <dbReference type="EMBL" id="KII74918.1"/>
    </source>
</evidence>
<comment type="caution">
    <text evidence="1">The sequence shown here is derived from an EMBL/GenBank/DDBJ whole genome shotgun (WGS) entry which is preliminary data.</text>
</comment>
<organism evidence="1 2">
    <name type="scientific">Thelohanellus kitauei</name>
    <name type="common">Myxosporean</name>
    <dbReference type="NCBI Taxonomy" id="669202"/>
    <lineage>
        <taxon>Eukaryota</taxon>
        <taxon>Metazoa</taxon>
        <taxon>Cnidaria</taxon>
        <taxon>Myxozoa</taxon>
        <taxon>Myxosporea</taxon>
        <taxon>Bivalvulida</taxon>
        <taxon>Platysporina</taxon>
        <taxon>Myxobolidae</taxon>
        <taxon>Thelohanellus</taxon>
    </lineage>
</organism>
<reference evidence="1 2" key="1">
    <citation type="journal article" date="2014" name="Genome Biol. Evol.">
        <title>The genome of the myxosporean Thelohanellus kitauei shows adaptations to nutrient acquisition within its fish host.</title>
        <authorList>
            <person name="Yang Y."/>
            <person name="Xiong J."/>
            <person name="Zhou Z."/>
            <person name="Huo F."/>
            <person name="Miao W."/>
            <person name="Ran C."/>
            <person name="Liu Y."/>
            <person name="Zhang J."/>
            <person name="Feng J."/>
            <person name="Wang M."/>
            <person name="Wang M."/>
            <person name="Wang L."/>
            <person name="Yao B."/>
        </authorList>
    </citation>
    <scope>NUCLEOTIDE SEQUENCE [LARGE SCALE GENOMIC DNA]</scope>
    <source>
        <strain evidence="1">Wuqing</strain>
    </source>
</reference>
<name>A0A0C2JZ48_THEKT</name>
<dbReference type="AlphaFoldDB" id="A0A0C2JZ48"/>
<gene>
    <name evidence="1" type="ORF">RF11_07430</name>
</gene>
<proteinExistence type="predicted"/>
<protein>
    <submittedName>
        <fullName evidence="1">Uncharacterized protein</fullName>
    </submittedName>
</protein>
<dbReference type="EMBL" id="JWZT01000170">
    <property type="protein sequence ID" value="KII74918.1"/>
    <property type="molecule type" value="Genomic_DNA"/>
</dbReference>
<accession>A0A0C2JZ48</accession>
<evidence type="ECO:0000313" key="2">
    <source>
        <dbReference type="Proteomes" id="UP000031668"/>
    </source>
</evidence>
<keyword evidence="2" id="KW-1185">Reference proteome</keyword>
<sequence>MSYPNTDVAIEADQTAIDRYTNIDPLSDVSIQMEAVRRFISWFKNKNNPKVDGIFIDRFPKKLYKEFVRIKDDGNTVEGYSEKRILFFDVFTYIFRNDHMIWESEAQPFINLFLRLIQTRDDISAYNPESLMSSIIICVLNPSNKVSFIKYNCMYHFYHNLIKESTILTNEFWKMCAEVYELDISHTSLYFRKKITYCLDQIMTTFLTTRNDDMTSLLFMVLEMLHLLKLLVHIRFDLNSFFSITDSIINNHINIQEDCPIIDQLPKIWIDILNQNPITFQIDDIHKLTLLSGLLSIDMFHHLSDVLVSGRMFEATMNNSKKLYIIYLVLISLNQNNSYAKSWLVQWLTYLHQNFQEYLTADLILVHPFEHQFLILQYYIKSYSALELELSSRDYQVIYGFLDRRLIYPALGLHRLYLISQILNETFDRDLSDEFYPPNFSMKILEFMKDLILALSGDMYNQKLRTEKQLFMYEFIKINCLSNINVDFVRSIFSRCRSDLTGNSRDWIPQKLGLSEYKIHNHIFGFILNNFNILTYFEKHDRDHFMKWCAGNYTNLSEIPNNHEQFGVLTALRGVSYIPR</sequence>